<accession>A0A8J3X5C2</accession>
<reference evidence="1" key="1">
    <citation type="submission" date="2021-01" db="EMBL/GenBank/DDBJ databases">
        <title>Whole genome shotgun sequence of Planosporangium mesophilum NBRC 109066.</title>
        <authorList>
            <person name="Komaki H."/>
            <person name="Tamura T."/>
        </authorList>
    </citation>
    <scope>NUCLEOTIDE SEQUENCE</scope>
    <source>
        <strain evidence="1">NBRC 109066</strain>
    </source>
</reference>
<evidence type="ECO:0000313" key="2">
    <source>
        <dbReference type="Proteomes" id="UP000599074"/>
    </source>
</evidence>
<dbReference type="Proteomes" id="UP000599074">
    <property type="component" value="Unassembled WGS sequence"/>
</dbReference>
<organism evidence="1 2">
    <name type="scientific">Planosporangium mesophilum</name>
    <dbReference type="NCBI Taxonomy" id="689768"/>
    <lineage>
        <taxon>Bacteria</taxon>
        <taxon>Bacillati</taxon>
        <taxon>Actinomycetota</taxon>
        <taxon>Actinomycetes</taxon>
        <taxon>Micromonosporales</taxon>
        <taxon>Micromonosporaceae</taxon>
        <taxon>Planosporangium</taxon>
    </lineage>
</organism>
<name>A0A8J3X5C2_9ACTN</name>
<protein>
    <submittedName>
        <fullName evidence="1">Uncharacterized protein</fullName>
    </submittedName>
</protein>
<comment type="caution">
    <text evidence="1">The sequence shown here is derived from an EMBL/GenBank/DDBJ whole genome shotgun (WGS) entry which is preliminary data.</text>
</comment>
<dbReference type="EMBL" id="BOON01000039">
    <property type="protein sequence ID" value="GII24618.1"/>
    <property type="molecule type" value="Genomic_DNA"/>
</dbReference>
<evidence type="ECO:0000313" key="1">
    <source>
        <dbReference type="EMBL" id="GII24618.1"/>
    </source>
</evidence>
<proteinExistence type="predicted"/>
<gene>
    <name evidence="1" type="ORF">Pme01_42150</name>
</gene>
<keyword evidence="2" id="KW-1185">Reference proteome</keyword>
<sequence>MLSLFRRRRLPADRRPPLGPEERIVAWATAAGDEVVVLTNHGIWLPGVQARLGWHEIHKATWSGRQLALVASREVLSASDYAVMEDEPATVHTLLEPGDVPAQVRSRVTKSIAYTQHHPVSGGGVWVVARRVPGVDGLRWTVRYDSGVDRGSEEVRSATADLVEYGRSSVESGPP</sequence>
<dbReference type="AlphaFoldDB" id="A0A8J3X5C2"/>